<dbReference type="PANTHER" id="PTHR12757">
    <property type="entry name" value="TUMOR NECROSIS FACTOR INDUCED PROTEIN"/>
    <property type="match status" value="1"/>
</dbReference>
<evidence type="ECO:0000313" key="1">
    <source>
        <dbReference type="EMBL" id="KAJ8877226.1"/>
    </source>
</evidence>
<name>A0ABQ9GYY8_9NEOP</name>
<evidence type="ECO:0008006" key="3">
    <source>
        <dbReference type="Google" id="ProtNLM"/>
    </source>
</evidence>
<gene>
    <name evidence="1" type="ORF">PR048_021680</name>
</gene>
<organism evidence="1 2">
    <name type="scientific">Dryococelus australis</name>
    <dbReference type="NCBI Taxonomy" id="614101"/>
    <lineage>
        <taxon>Eukaryota</taxon>
        <taxon>Metazoa</taxon>
        <taxon>Ecdysozoa</taxon>
        <taxon>Arthropoda</taxon>
        <taxon>Hexapoda</taxon>
        <taxon>Insecta</taxon>
        <taxon>Pterygota</taxon>
        <taxon>Neoptera</taxon>
        <taxon>Polyneoptera</taxon>
        <taxon>Phasmatodea</taxon>
        <taxon>Verophasmatodea</taxon>
        <taxon>Anareolatae</taxon>
        <taxon>Phasmatidae</taxon>
        <taxon>Eurycanthinae</taxon>
        <taxon>Dryococelus</taxon>
    </lineage>
</organism>
<comment type="caution">
    <text evidence="1">The sequence shown here is derived from an EMBL/GenBank/DDBJ whole genome shotgun (WGS) entry which is preliminary data.</text>
</comment>
<reference evidence="1 2" key="1">
    <citation type="submission" date="2023-02" db="EMBL/GenBank/DDBJ databases">
        <title>LHISI_Scaffold_Assembly.</title>
        <authorList>
            <person name="Stuart O.P."/>
            <person name="Cleave R."/>
            <person name="Magrath M.J.L."/>
            <person name="Mikheyev A.S."/>
        </authorList>
    </citation>
    <scope>NUCLEOTIDE SEQUENCE [LARGE SCALE GENOMIC DNA]</scope>
    <source>
        <strain evidence="1">Daus_M_001</strain>
        <tissue evidence="1">Leg muscle</tissue>
    </source>
</reference>
<accession>A0ABQ9GYY8</accession>
<dbReference type="Proteomes" id="UP001159363">
    <property type="component" value="Chromosome 7"/>
</dbReference>
<protein>
    <recommendedName>
        <fullName evidence="3">Tumor necrosis factor alpha-induced protein 8-like protein</fullName>
    </recommendedName>
</protein>
<dbReference type="PANTHER" id="PTHR12757:SF1">
    <property type="entry name" value="PROTEIN SALIVARY GLANDS MARRED"/>
    <property type="match status" value="1"/>
</dbReference>
<keyword evidence="2" id="KW-1185">Reference proteome</keyword>
<dbReference type="InterPro" id="IPR008477">
    <property type="entry name" value="TNFAIP8-like"/>
</dbReference>
<evidence type="ECO:0000313" key="2">
    <source>
        <dbReference type="Proteomes" id="UP001159363"/>
    </source>
</evidence>
<dbReference type="InterPro" id="IPR038355">
    <property type="entry name" value="TNFAIP8_sf"/>
</dbReference>
<dbReference type="Gene3D" id="1.20.1440.160">
    <property type="entry name" value="Tumor necrosis factor alpha-induced protein 8-like"/>
    <property type="match status" value="1"/>
</dbReference>
<dbReference type="Pfam" id="PF05527">
    <property type="entry name" value="TNFAIP8"/>
    <property type="match status" value="1"/>
</dbReference>
<dbReference type="EMBL" id="JARBHB010000008">
    <property type="protein sequence ID" value="KAJ8877226.1"/>
    <property type="molecule type" value="Genomic_DNA"/>
</dbReference>
<proteinExistence type="predicted"/>
<sequence length="121" mass="13999">MVIKIGVLYRNGQFSTEELRLAEKFKVRFHAAAMAVVSFYEVDFSYDRHYLLTALNESKSIMQQLVRNHLSEKSLNRIDSVFSFFANATFLDSVFRKDSEHREILGHIVADMNRAMDEGGM</sequence>